<dbReference type="PROSITE" id="PS50090">
    <property type="entry name" value="MYB_LIKE"/>
    <property type="match status" value="1"/>
</dbReference>
<dbReference type="InterPro" id="IPR001005">
    <property type="entry name" value="SANT/Myb"/>
</dbReference>
<dbReference type="Pfam" id="PF13837">
    <property type="entry name" value="Myb_DNA-bind_4"/>
    <property type="match status" value="1"/>
</dbReference>
<feature type="compositionally biased region" description="Low complexity" evidence="1">
    <location>
        <begin position="540"/>
        <end position="553"/>
    </location>
</feature>
<gene>
    <name evidence="3" type="ORF">COEREDRAFT_17886</name>
</gene>
<evidence type="ECO:0000313" key="3">
    <source>
        <dbReference type="EMBL" id="PIA12897.1"/>
    </source>
</evidence>
<dbReference type="Proteomes" id="UP000242474">
    <property type="component" value="Unassembled WGS sequence"/>
</dbReference>
<feature type="region of interest" description="Disordered" evidence="1">
    <location>
        <begin position="57"/>
        <end position="135"/>
    </location>
</feature>
<organism evidence="3 4">
    <name type="scientific">Coemansia reversa (strain ATCC 12441 / NRRL 1564)</name>
    <dbReference type="NCBI Taxonomy" id="763665"/>
    <lineage>
        <taxon>Eukaryota</taxon>
        <taxon>Fungi</taxon>
        <taxon>Fungi incertae sedis</taxon>
        <taxon>Zoopagomycota</taxon>
        <taxon>Kickxellomycotina</taxon>
        <taxon>Kickxellomycetes</taxon>
        <taxon>Kickxellales</taxon>
        <taxon>Kickxellaceae</taxon>
        <taxon>Coemansia</taxon>
    </lineage>
</organism>
<feature type="compositionally biased region" description="Low complexity" evidence="1">
    <location>
        <begin position="70"/>
        <end position="93"/>
    </location>
</feature>
<feature type="region of interest" description="Disordered" evidence="1">
    <location>
        <begin position="514"/>
        <end position="533"/>
    </location>
</feature>
<feature type="compositionally biased region" description="Low complexity" evidence="1">
    <location>
        <begin position="514"/>
        <end position="529"/>
    </location>
</feature>
<feature type="region of interest" description="Disordered" evidence="1">
    <location>
        <begin position="332"/>
        <end position="373"/>
    </location>
</feature>
<dbReference type="Gene3D" id="1.10.10.60">
    <property type="entry name" value="Homeodomain-like"/>
    <property type="match status" value="1"/>
</dbReference>
<accession>A0A2G5B2F8</accession>
<feature type="region of interest" description="Disordered" evidence="1">
    <location>
        <begin position="1"/>
        <end position="26"/>
    </location>
</feature>
<evidence type="ECO:0000256" key="1">
    <source>
        <dbReference type="SAM" id="MobiDB-lite"/>
    </source>
</evidence>
<reference evidence="3 4" key="1">
    <citation type="journal article" date="2015" name="Genome Biol. Evol.">
        <title>Phylogenomic analyses indicate that early fungi evolved digesting cell walls of algal ancestors of land plants.</title>
        <authorList>
            <person name="Chang Y."/>
            <person name="Wang S."/>
            <person name="Sekimoto S."/>
            <person name="Aerts A.L."/>
            <person name="Choi C."/>
            <person name="Clum A."/>
            <person name="LaButti K.M."/>
            <person name="Lindquist E.A."/>
            <person name="Yee Ngan C."/>
            <person name="Ohm R.A."/>
            <person name="Salamov A.A."/>
            <person name="Grigoriev I.V."/>
            <person name="Spatafora J.W."/>
            <person name="Berbee M.L."/>
        </authorList>
    </citation>
    <scope>NUCLEOTIDE SEQUENCE [LARGE SCALE GENOMIC DNA]</scope>
    <source>
        <strain evidence="3 4">NRRL 1564</strain>
    </source>
</reference>
<dbReference type="OrthoDB" id="691673at2759"/>
<sequence>MTSGHSRHLTEPANPPAQLAPSPMSVPVTAPTPLALPQLSRTYLVKAAPYTDSEVYGVQHHQQIHGMRRSANSPSPQAASSTSASSTPLTAAAHHPRARYPPIASPQTQRGYDWDPHAAHPPFHSSLIPPPYQRQPHFAAASDSADVAFPHPHPYRRYAHALPGAPPHAFRTGAPAAALHHDNYRLPMRPPPMHSLDATSGATITAKLARPSQHPPPTHVAAPPHVRPYDLQSPAPASRTFWNHYETGLLVQLWLEFEPQFLANKRNAGVWTQLAQRLTERSGRRRTVRECRIKWKNMWAKHRDLVNASHMSPDAKLREFPHFSEFSAIRQRGSLHQQTQHAGAIDVSEGKRTPHDDDHHTPSSAAEPGGSGGLALEQLLVDPAGIESSRMQLRQSSVSTLAFGAPSADSGSPDTRPAQHELALYDLPRMLHQLDCFPSHDTSDAEAQYAQLSAESVVEQMQALASTSSSADISAAAQLIMSYVERESRRRQQQSERHHTIIAALADILARSSVPPTAATSASTSRRSSGMLRGWLPAGQTATTADAVTDTATGVGGSGRSPGLAATSGRASTTSRGSEPRA</sequence>
<dbReference type="InterPro" id="IPR044822">
    <property type="entry name" value="Myb_DNA-bind_4"/>
</dbReference>
<name>A0A2G5B2F8_COERN</name>
<evidence type="ECO:0000313" key="4">
    <source>
        <dbReference type="Proteomes" id="UP000242474"/>
    </source>
</evidence>
<dbReference type="EMBL" id="KZ303557">
    <property type="protein sequence ID" value="PIA12897.1"/>
    <property type="molecule type" value="Genomic_DNA"/>
</dbReference>
<proteinExistence type="predicted"/>
<feature type="compositionally biased region" description="Basic and acidic residues" evidence="1">
    <location>
        <begin position="348"/>
        <end position="361"/>
    </location>
</feature>
<feature type="compositionally biased region" description="Low complexity" evidence="1">
    <location>
        <begin position="565"/>
        <end position="582"/>
    </location>
</feature>
<protein>
    <recommendedName>
        <fullName evidence="2">Myb-like domain-containing protein</fullName>
    </recommendedName>
</protein>
<dbReference type="AlphaFoldDB" id="A0A2G5B2F8"/>
<evidence type="ECO:0000259" key="2">
    <source>
        <dbReference type="PROSITE" id="PS50090"/>
    </source>
</evidence>
<feature type="region of interest" description="Disordered" evidence="1">
    <location>
        <begin position="540"/>
        <end position="582"/>
    </location>
</feature>
<feature type="domain" description="Myb-like" evidence="2">
    <location>
        <begin position="234"/>
        <end position="299"/>
    </location>
</feature>
<keyword evidence="4" id="KW-1185">Reference proteome</keyword>